<dbReference type="KEGG" id="mmas:MYMAC_006091"/>
<keyword evidence="3" id="KW-1185">Reference proteome</keyword>
<sequence length="125" mass="13790">MSKSLSRRIQALSLLAAVALAPTALAEQAPMGRPYVFATVDDYTVRLDGYIEVTGVIQGEAAPRTVTFWVSPNIGAGVNFQAMSSRCDRMAMLTMAKPGAYLFTMSVEEQQNYYRQFVCKLTRLP</sequence>
<evidence type="ECO:0008006" key="4">
    <source>
        <dbReference type="Google" id="ProtNLM"/>
    </source>
</evidence>
<organism evidence="2 3">
    <name type="scientific">Corallococcus macrosporus DSM 14697</name>
    <dbReference type="NCBI Taxonomy" id="1189310"/>
    <lineage>
        <taxon>Bacteria</taxon>
        <taxon>Pseudomonadati</taxon>
        <taxon>Myxococcota</taxon>
        <taxon>Myxococcia</taxon>
        <taxon>Myxococcales</taxon>
        <taxon>Cystobacterineae</taxon>
        <taxon>Myxococcaceae</taxon>
        <taxon>Corallococcus</taxon>
    </lineage>
</organism>
<dbReference type="RefSeq" id="WP_239989109.1">
    <property type="nucleotide sequence ID" value="NZ_CP022203.1"/>
</dbReference>
<keyword evidence="1" id="KW-0732">Signal</keyword>
<name>A0A250K2Z8_9BACT</name>
<dbReference type="EMBL" id="CP022203">
    <property type="protein sequence ID" value="ATB50435.1"/>
    <property type="molecule type" value="Genomic_DNA"/>
</dbReference>
<feature type="chain" id="PRO_5013259087" description="Serine/threonine protein kinase" evidence="1">
    <location>
        <begin position="27"/>
        <end position="125"/>
    </location>
</feature>
<evidence type="ECO:0000313" key="2">
    <source>
        <dbReference type="EMBL" id="ATB50435.1"/>
    </source>
</evidence>
<evidence type="ECO:0000256" key="1">
    <source>
        <dbReference type="SAM" id="SignalP"/>
    </source>
</evidence>
<proteinExistence type="predicted"/>
<feature type="signal peptide" evidence="1">
    <location>
        <begin position="1"/>
        <end position="26"/>
    </location>
</feature>
<evidence type="ECO:0000313" key="3">
    <source>
        <dbReference type="Proteomes" id="UP000217343"/>
    </source>
</evidence>
<accession>A0A250K2Z8</accession>
<protein>
    <recommendedName>
        <fullName evidence="4">Serine/threonine protein kinase</fullName>
    </recommendedName>
</protein>
<gene>
    <name evidence="2" type="ORF">MYMAC_006091</name>
</gene>
<dbReference type="AlphaFoldDB" id="A0A250K2Z8"/>
<reference evidence="2 3" key="1">
    <citation type="submission" date="2017-06" db="EMBL/GenBank/DDBJ databases">
        <title>Sequencing and comparative analysis of myxobacterial genomes.</title>
        <authorList>
            <person name="Rupp O."/>
            <person name="Goesmann A."/>
            <person name="Sogaard-Andersen L."/>
        </authorList>
    </citation>
    <scope>NUCLEOTIDE SEQUENCE [LARGE SCALE GENOMIC DNA]</scope>
    <source>
        <strain evidence="2 3">DSM 14697</strain>
    </source>
</reference>
<dbReference type="Proteomes" id="UP000217343">
    <property type="component" value="Chromosome"/>
</dbReference>